<keyword evidence="2" id="KW-1185">Reference proteome</keyword>
<protein>
    <submittedName>
        <fullName evidence="1">Uncharacterized protein</fullName>
    </submittedName>
</protein>
<reference evidence="1 2" key="1">
    <citation type="submission" date="2021-03" db="EMBL/GenBank/DDBJ databases">
        <title>Sequencing the genomes of 1000 actinobacteria strains.</title>
        <authorList>
            <person name="Klenk H.-P."/>
        </authorList>
    </citation>
    <scope>NUCLEOTIDE SEQUENCE [LARGE SCALE GENOMIC DNA]</scope>
    <source>
        <strain evidence="1 2">DSM 44580</strain>
    </source>
</reference>
<evidence type="ECO:0000313" key="1">
    <source>
        <dbReference type="EMBL" id="MBP2472238.1"/>
    </source>
</evidence>
<sequence>MSNAFQQHLDGLVPHLEVADLAEAAARLPRDTRLVLTQPDAAWTAAELATFLGRPVFAVNGLSTPDGARVPGPDGPGWAPYAQVLRHHPGQEPPDVAALLPPARWLTAGHGLVETGPAAFRLGDVVVRVVEAGLLLHPRDTTPAALPDRRADPGGPVVTLGVNAPGVRPAWHTAQEIRAVRDAWRRLAPYLTDDPVEVRDQLEPRWAR</sequence>
<dbReference type="Proteomes" id="UP001519363">
    <property type="component" value="Unassembled WGS sequence"/>
</dbReference>
<evidence type="ECO:0000313" key="2">
    <source>
        <dbReference type="Proteomes" id="UP001519363"/>
    </source>
</evidence>
<dbReference type="RefSeq" id="WP_086785786.1">
    <property type="nucleotide sequence ID" value="NZ_JAGIOO010000001.1"/>
</dbReference>
<dbReference type="EMBL" id="JAGIOO010000001">
    <property type="protein sequence ID" value="MBP2472238.1"/>
    <property type="molecule type" value="Genomic_DNA"/>
</dbReference>
<accession>A0ABS5A6L8</accession>
<name>A0ABS5A6L8_9PSEU</name>
<gene>
    <name evidence="1" type="ORF">JOF53_001110</name>
</gene>
<organism evidence="1 2">
    <name type="scientific">Crossiella equi</name>
    <dbReference type="NCBI Taxonomy" id="130796"/>
    <lineage>
        <taxon>Bacteria</taxon>
        <taxon>Bacillati</taxon>
        <taxon>Actinomycetota</taxon>
        <taxon>Actinomycetes</taxon>
        <taxon>Pseudonocardiales</taxon>
        <taxon>Pseudonocardiaceae</taxon>
        <taxon>Crossiella</taxon>
    </lineage>
</organism>
<comment type="caution">
    <text evidence="1">The sequence shown here is derived from an EMBL/GenBank/DDBJ whole genome shotgun (WGS) entry which is preliminary data.</text>
</comment>
<proteinExistence type="predicted"/>